<gene>
    <name evidence="1" type="ORF">PO158_01435</name>
</gene>
<dbReference type="Proteomes" id="UP001218021">
    <property type="component" value="Unassembled WGS sequence"/>
</dbReference>
<proteinExistence type="predicted"/>
<name>A0AAJ1HM72_LIMMU</name>
<comment type="caution">
    <text evidence="1">The sequence shown here is derived from an EMBL/GenBank/DDBJ whole genome shotgun (WGS) entry which is preliminary data.</text>
</comment>
<reference evidence="1" key="1">
    <citation type="submission" date="2023-01" db="EMBL/GenBank/DDBJ databases">
        <title>Genome analysis of 13 Lactobacillus isolated from gut of wild boar.</title>
        <authorList>
            <person name="Papp P."/>
            <person name="Libisch B."/>
            <person name="Nagy T."/>
            <person name="Olasz F."/>
        </authorList>
    </citation>
    <scope>NUCLEOTIDE SEQUENCE</scope>
    <source>
        <strain evidence="1">F108</strain>
    </source>
</reference>
<dbReference type="AlphaFoldDB" id="A0AAJ1HM72"/>
<sequence length="282" mass="32232">MILFNEIANHTPYLNKQNKRRLERILEIKNQVITDLTEDLHYYADRKEYSVTINSSKYFLTNGNDRYTVLSSTCKAPAYKEYQTHIVVFANLSSKEEADWGAVGYAKAVQTSADHPFALEVAESDITIVKSYYLGHNQGDVWIAPHNGPQPRNSILVFNKQEYERLEKILSKRRIAASWLRKNVIYTQKLRNSNIAEAPRNALIQKCRVRALELSGSIRTGLRSKNVITDETYITSEDGTIYQMLFAKNSSSGYVASARLEMCPKQFLPCVDLDALPYFANK</sequence>
<evidence type="ECO:0000313" key="2">
    <source>
        <dbReference type="Proteomes" id="UP001218021"/>
    </source>
</evidence>
<protein>
    <submittedName>
        <fullName evidence="1">Uncharacterized protein</fullName>
    </submittedName>
</protein>
<dbReference type="EMBL" id="JAQOND010000008">
    <property type="protein sequence ID" value="MDC2826957.1"/>
    <property type="molecule type" value="Genomic_DNA"/>
</dbReference>
<accession>A0AAJ1HM72</accession>
<organism evidence="1 2">
    <name type="scientific">Limosilactobacillus mucosae</name>
    <name type="common">Lactobacillus mucosae</name>
    <dbReference type="NCBI Taxonomy" id="97478"/>
    <lineage>
        <taxon>Bacteria</taxon>
        <taxon>Bacillati</taxon>
        <taxon>Bacillota</taxon>
        <taxon>Bacilli</taxon>
        <taxon>Lactobacillales</taxon>
        <taxon>Lactobacillaceae</taxon>
        <taxon>Limosilactobacillus</taxon>
    </lineage>
</organism>
<dbReference type="RefSeq" id="WP_272207598.1">
    <property type="nucleotide sequence ID" value="NZ_JAQONC010000010.1"/>
</dbReference>
<evidence type="ECO:0000313" key="1">
    <source>
        <dbReference type="EMBL" id="MDC2826957.1"/>
    </source>
</evidence>